<protein>
    <submittedName>
        <fullName evidence="1">Uncharacterized protein</fullName>
    </submittedName>
</protein>
<name>A0A7R8MJN1_9CAUD</name>
<accession>A0A7R8MJN1</accession>
<keyword evidence="2" id="KW-1185">Reference proteome</keyword>
<evidence type="ECO:0000313" key="2">
    <source>
        <dbReference type="Proteomes" id="UP000596247"/>
    </source>
</evidence>
<gene>
    <name evidence="1" type="ORF">LLCLJKAH_00245</name>
</gene>
<sequence>MTEEITYNEEIENFYLDELIRMPDGWFTETELNLLTSWLAKHAAEIDSNTIMASDDWLVLGERSRYVQRGGWITEDYNPRLLSAFFNIVRGEGISPIYDEPGNWIDDSNTPYLSGSGHHKHFPAIKYHATMDGVVRTWPFGALRAFPSRNNYFWHTVWTHANPAPEFPFNPLTRPEVTFFTDQSMTEEIHLSFGGSPAQWLSDRFARLCRGYISDTGGIPIANRVGTYQAVVIVRKTMYELIDEGHFQTTESREEFMATMLNAMLMEIPEEELSNTPLKTVYDKLGSPRISRQAWGKLLAVISRLPAGLRIEGNGMISAAGTKATYDITVNPVMFYVDKVDGVHVLSEGNFREHGKMYTLTVNNRSIPSQFPPFTQFKIVNGSYQLEPFAYLGPAYSVTAEPHPIFNGKLLDAWPW</sequence>
<dbReference type="EMBL" id="LR881104">
    <property type="protein sequence ID" value="CAD5236234.1"/>
    <property type="molecule type" value="Genomic_DNA"/>
</dbReference>
<reference evidence="1 2" key="1">
    <citation type="submission" date="2020-09" db="EMBL/GenBank/DDBJ databases">
        <authorList>
            <person name="Jameson E."/>
        </authorList>
    </citation>
    <scope>NUCLEOTIDE SEQUENCE [LARGE SCALE GENOMIC DNA]</scope>
</reference>
<organism evidence="1 2">
    <name type="scientific">Klebsiella phage vB_KvM-Eowyn</name>
    <dbReference type="NCBI Taxonomy" id="2762819"/>
    <lineage>
        <taxon>Viruses</taxon>
        <taxon>Duplodnaviria</taxon>
        <taxon>Heunggongvirae</taxon>
        <taxon>Uroviricota</taxon>
        <taxon>Caudoviricetes</taxon>
        <taxon>Chimalliviridae</taxon>
        <taxon>Eowynvirus</taxon>
        <taxon>Eowynvirus eowyn</taxon>
    </lineage>
</organism>
<proteinExistence type="predicted"/>
<dbReference type="Proteomes" id="UP000596247">
    <property type="component" value="Chromosome"/>
</dbReference>
<evidence type="ECO:0000313" key="1">
    <source>
        <dbReference type="EMBL" id="CAD5236234.1"/>
    </source>
</evidence>